<accession>A0A5J9WHY1</accession>
<feature type="compositionally biased region" description="Basic and acidic residues" evidence="1">
    <location>
        <begin position="174"/>
        <end position="183"/>
    </location>
</feature>
<dbReference type="EMBL" id="RWGY01000004">
    <property type="protein sequence ID" value="TVU47673.1"/>
    <property type="molecule type" value="Genomic_DNA"/>
</dbReference>
<protein>
    <recommendedName>
        <fullName evidence="2">Small ribosomal subunit protein eS4 C-terminal domain-containing protein</fullName>
    </recommendedName>
</protein>
<proteinExistence type="predicted"/>
<dbReference type="InterPro" id="IPR041982">
    <property type="entry name" value="Ribosomal_eS4_KOW"/>
</dbReference>
<feature type="non-terminal residue" evidence="3">
    <location>
        <position position="1"/>
    </location>
</feature>
<evidence type="ECO:0000256" key="1">
    <source>
        <dbReference type="SAM" id="MobiDB-lite"/>
    </source>
</evidence>
<dbReference type="Gramene" id="TVU47673">
    <property type="protein sequence ID" value="TVU47673"/>
    <property type="gene ID" value="EJB05_07279"/>
</dbReference>
<sequence length="262" mass="28292">MSGTSSWRLVEGTLAVFDVIKNREKHKGTFETIHVEGALGHQFATRLGNVFTIGKGNKPWVSLPKGKGIKLSIIEEQRKRDAAAQAASFAVGYVCAILHYVSDDEEEDVAVWPPQPLCQPTYRRAASTMSTNGGGAWHGDIRANGAAGTSPLQNATAPDSNPPHRRRATELAGGDERAHRAHDSAVGQRGQYVTPPYRRNPTAAAAPRDGVNGAYESSAAHAHPPYARNVSALERGKNSEHIARQGRAPLNPERRANSVRTR</sequence>
<dbReference type="GO" id="GO:0006412">
    <property type="term" value="P:translation"/>
    <property type="evidence" value="ECO:0007669"/>
    <property type="project" value="InterPro"/>
</dbReference>
<dbReference type="PANTHER" id="PTHR11581">
    <property type="entry name" value="30S/40S RIBOSOMAL PROTEIN S4"/>
    <property type="match status" value="1"/>
</dbReference>
<dbReference type="GO" id="GO:0003723">
    <property type="term" value="F:RNA binding"/>
    <property type="evidence" value="ECO:0007669"/>
    <property type="project" value="TreeGrafter"/>
</dbReference>
<feature type="domain" description="Small ribosomal subunit protein eS4 C-terminal" evidence="2">
    <location>
        <begin position="38"/>
        <end position="83"/>
    </location>
</feature>
<dbReference type="InterPro" id="IPR000876">
    <property type="entry name" value="Ribosomal_eS4"/>
</dbReference>
<reference evidence="3 4" key="1">
    <citation type="journal article" date="2019" name="Sci. Rep.">
        <title>A high-quality genome of Eragrostis curvula grass provides insights into Poaceae evolution and supports new strategies to enhance forage quality.</title>
        <authorList>
            <person name="Carballo J."/>
            <person name="Santos B.A.C.M."/>
            <person name="Zappacosta D."/>
            <person name="Garbus I."/>
            <person name="Selva J.P."/>
            <person name="Gallo C.A."/>
            <person name="Diaz A."/>
            <person name="Albertini E."/>
            <person name="Caccamo M."/>
            <person name="Echenique V."/>
        </authorList>
    </citation>
    <scope>NUCLEOTIDE SEQUENCE [LARGE SCALE GENOMIC DNA]</scope>
    <source>
        <strain evidence="4">cv. Victoria</strain>
        <tissue evidence="3">Leaf</tissue>
    </source>
</reference>
<dbReference type="GO" id="GO:0022627">
    <property type="term" value="C:cytosolic small ribosomal subunit"/>
    <property type="evidence" value="ECO:0007669"/>
    <property type="project" value="TreeGrafter"/>
</dbReference>
<dbReference type="CDD" id="cd06087">
    <property type="entry name" value="KOW_RPS4"/>
    <property type="match status" value="1"/>
</dbReference>
<dbReference type="OrthoDB" id="504298at2759"/>
<dbReference type="InterPro" id="IPR014722">
    <property type="entry name" value="Rib_uL2_dom2"/>
</dbReference>
<name>A0A5J9WHY1_9POAL</name>
<gene>
    <name evidence="3" type="ORF">EJB05_07279</name>
</gene>
<evidence type="ECO:0000313" key="4">
    <source>
        <dbReference type="Proteomes" id="UP000324897"/>
    </source>
</evidence>
<dbReference type="GO" id="GO:0003735">
    <property type="term" value="F:structural constituent of ribosome"/>
    <property type="evidence" value="ECO:0007669"/>
    <property type="project" value="InterPro"/>
</dbReference>
<dbReference type="Pfam" id="PF16121">
    <property type="entry name" value="40S_S4_C"/>
    <property type="match status" value="1"/>
</dbReference>
<dbReference type="Gene3D" id="2.30.30.30">
    <property type="match status" value="1"/>
</dbReference>
<dbReference type="InterPro" id="IPR032277">
    <property type="entry name" value="Ribosomal_eS4_C"/>
</dbReference>
<feature type="region of interest" description="Disordered" evidence="1">
    <location>
        <begin position="127"/>
        <end position="262"/>
    </location>
</feature>
<feature type="compositionally biased region" description="Basic and acidic residues" evidence="1">
    <location>
        <begin position="234"/>
        <end position="243"/>
    </location>
</feature>
<evidence type="ECO:0000313" key="3">
    <source>
        <dbReference type="EMBL" id="TVU47673.1"/>
    </source>
</evidence>
<comment type="caution">
    <text evidence="3">The sequence shown here is derived from an EMBL/GenBank/DDBJ whole genome shotgun (WGS) entry which is preliminary data.</text>
</comment>
<feature type="compositionally biased region" description="Polar residues" evidence="1">
    <location>
        <begin position="150"/>
        <end position="159"/>
    </location>
</feature>
<dbReference type="Proteomes" id="UP000324897">
    <property type="component" value="Chromosome 5"/>
</dbReference>
<organism evidence="3 4">
    <name type="scientific">Eragrostis curvula</name>
    <name type="common">weeping love grass</name>
    <dbReference type="NCBI Taxonomy" id="38414"/>
    <lineage>
        <taxon>Eukaryota</taxon>
        <taxon>Viridiplantae</taxon>
        <taxon>Streptophyta</taxon>
        <taxon>Embryophyta</taxon>
        <taxon>Tracheophyta</taxon>
        <taxon>Spermatophyta</taxon>
        <taxon>Magnoliopsida</taxon>
        <taxon>Liliopsida</taxon>
        <taxon>Poales</taxon>
        <taxon>Poaceae</taxon>
        <taxon>PACMAD clade</taxon>
        <taxon>Chloridoideae</taxon>
        <taxon>Eragrostideae</taxon>
        <taxon>Eragrostidinae</taxon>
        <taxon>Eragrostis</taxon>
    </lineage>
</organism>
<keyword evidence="4" id="KW-1185">Reference proteome</keyword>
<evidence type="ECO:0000259" key="2">
    <source>
        <dbReference type="Pfam" id="PF16121"/>
    </source>
</evidence>
<dbReference type="PANTHER" id="PTHR11581:SF40">
    <property type="entry name" value="SMALL RIBOSOMAL SUBUNIT PROTEIN ES4"/>
    <property type="match status" value="1"/>
</dbReference>
<dbReference type="AlphaFoldDB" id="A0A5J9WHY1"/>